<evidence type="ECO:0000313" key="3">
    <source>
        <dbReference type="EMBL" id="SJZ57140.1"/>
    </source>
</evidence>
<evidence type="ECO:0000256" key="2">
    <source>
        <dbReference type="SAM" id="MobiDB-lite"/>
    </source>
</evidence>
<sequence>MTIQKQTIYYDIKVNSKDVDKIIKKCNSVLKKLVSTIEDSMENVNKISSSIDEGFANIENSIKNSSQELNNLTVAFMTLKELIPSISSNIEKLASNASNLNNDNAVSMFGESILGLSEKSKQSITSFSMILDSIQKLSEESKTLEIKFKNNEDAVKRLTIALSNTGVSKSKSEFDSYADTLGDVWNGVKGAVDVFSTFKTIADLANGAAEGIKALTTASTGWVGLVVSIGIGAIAALTAGLMEYDKVINAEHYAMIDKNNTIKDSIASMDQMASASKRQMDIELGEISVLESYYNSLRRNIDENGVYIGTKEQLAVTLGQLNDAFPQLNAHLDEESQKIVDQNGEVIDLKDSVGELIKAKKAQAYLDAYQDDYAENMKKKNDAIKENIEYQKELSDIKSKLQDIDLEEYGRLGLTVSTDAAAEYAKQFNLDPSQISELVTRQSDLNGVMATNNELINQANAATSEYGSVLEAVASGDYDGALSLINGLGEITLYDPEKGQEQISALASQVDQAKETVAALKTMEENNPEANGAYEEQLALALENQAIAEAELQKAKDAINEQNLVKESEAGLAEGAEHNRTFGEEAVRGMIENGQISGESFSTEVLAILNAMVLPTKQMVIEAVYRGFDGPYKEDPNGPGASFDDSAGEYHSIKPSWSTGGRSLSQMILSGVQRRLSTTLEIGIPRPNLVLDSTGSTEITQNLSFNQPIQKPSDVSRALQKAARDLRKVK</sequence>
<dbReference type="EMBL" id="FUWY01000002">
    <property type="protein sequence ID" value="SJZ57140.1"/>
    <property type="molecule type" value="Genomic_DNA"/>
</dbReference>
<organism evidence="3 4">
    <name type="scientific">Anaerorhabdus furcosa</name>
    <dbReference type="NCBI Taxonomy" id="118967"/>
    <lineage>
        <taxon>Bacteria</taxon>
        <taxon>Bacillati</taxon>
        <taxon>Bacillota</taxon>
        <taxon>Erysipelotrichia</taxon>
        <taxon>Erysipelotrichales</taxon>
        <taxon>Erysipelotrichaceae</taxon>
        <taxon>Anaerorhabdus</taxon>
    </lineage>
</organism>
<dbReference type="Proteomes" id="UP000243297">
    <property type="component" value="Unassembled WGS sequence"/>
</dbReference>
<gene>
    <name evidence="3" type="ORF">SAMN02745191_1008</name>
</gene>
<evidence type="ECO:0000313" key="4">
    <source>
        <dbReference type="Proteomes" id="UP000243297"/>
    </source>
</evidence>
<feature type="coiled-coil region" evidence="1">
    <location>
        <begin position="503"/>
        <end position="558"/>
    </location>
</feature>
<name>A0A1T4LQY3_9FIRM</name>
<proteinExistence type="predicted"/>
<keyword evidence="4" id="KW-1185">Reference proteome</keyword>
<evidence type="ECO:0000256" key="1">
    <source>
        <dbReference type="SAM" id="Coils"/>
    </source>
</evidence>
<protein>
    <submittedName>
        <fullName evidence="3">Uncharacterized protein</fullName>
    </submittedName>
</protein>
<feature type="region of interest" description="Disordered" evidence="2">
    <location>
        <begin position="704"/>
        <end position="730"/>
    </location>
</feature>
<accession>A0A1T4LQY3</accession>
<dbReference type="RefSeq" id="WP_078711432.1">
    <property type="nucleotide sequence ID" value="NZ_FUWY01000002.1"/>
</dbReference>
<feature type="coiled-coil region" evidence="1">
    <location>
        <begin position="374"/>
        <end position="407"/>
    </location>
</feature>
<reference evidence="4" key="1">
    <citation type="submission" date="2017-02" db="EMBL/GenBank/DDBJ databases">
        <authorList>
            <person name="Varghese N."/>
            <person name="Submissions S."/>
        </authorList>
    </citation>
    <scope>NUCLEOTIDE SEQUENCE [LARGE SCALE GENOMIC DNA]</scope>
    <source>
        <strain evidence="4">ATCC 25662</strain>
    </source>
</reference>
<dbReference type="STRING" id="118967.SAMN02745191_1008"/>
<keyword evidence="1" id="KW-0175">Coiled coil</keyword>
<dbReference type="AlphaFoldDB" id="A0A1T4LQY3"/>